<organism evidence="2">
    <name type="scientific">Oppiella nova</name>
    <dbReference type="NCBI Taxonomy" id="334625"/>
    <lineage>
        <taxon>Eukaryota</taxon>
        <taxon>Metazoa</taxon>
        <taxon>Ecdysozoa</taxon>
        <taxon>Arthropoda</taxon>
        <taxon>Chelicerata</taxon>
        <taxon>Arachnida</taxon>
        <taxon>Acari</taxon>
        <taxon>Acariformes</taxon>
        <taxon>Sarcoptiformes</taxon>
        <taxon>Oribatida</taxon>
        <taxon>Brachypylina</taxon>
        <taxon>Oppioidea</taxon>
        <taxon>Oppiidae</taxon>
        <taxon>Oppiella</taxon>
    </lineage>
</organism>
<protein>
    <recommendedName>
        <fullName evidence="1">Protein kinase domain-containing protein</fullName>
    </recommendedName>
</protein>
<accession>A0A7R9LPN6</accession>
<dbReference type="Gene3D" id="1.10.510.10">
    <property type="entry name" value="Transferase(Phosphotransferase) domain 1"/>
    <property type="match status" value="1"/>
</dbReference>
<dbReference type="CDD" id="cd14016">
    <property type="entry name" value="STKc_CK1"/>
    <property type="match status" value="1"/>
</dbReference>
<proteinExistence type="predicted"/>
<dbReference type="GO" id="GO:0004672">
    <property type="term" value="F:protein kinase activity"/>
    <property type="evidence" value="ECO:0007669"/>
    <property type="project" value="InterPro"/>
</dbReference>
<dbReference type="AlphaFoldDB" id="A0A7R9LPN6"/>
<dbReference type="EMBL" id="OC916892">
    <property type="protein sequence ID" value="CAD7645549.1"/>
    <property type="molecule type" value="Genomic_DNA"/>
</dbReference>
<gene>
    <name evidence="2" type="ORF">ONB1V03_LOCUS5263</name>
</gene>
<sequence>MFSSGKWEDVVCYKKNHVLCQKYVDLNHISVQKALFKTQTQLNYLTKTFAEYRQRSEEFIERKLNYFEEEFHSSQEKNRFIDSKLDLINNKTDVSLREMAAAEFYIREFTDNPVPLGFVYVQLPGQAEPSALWPTVKWTDISENYSGLFFRVFGNNSKPFSEIQEDSAPRLTGVVSQVKQKTTTRSFNEQLRPLLFTSFLNISEDNPEGLKVGNNYIVGQFIAKGSFGRIHRGKNLKNNEEVAIKLEPQETTEPQLVLEFSFYRKLKAEGTAPQRGIPKIHTFGPCGKFHALVMDLFGPSIENVHKECGLKFSLKTTIYLVNQMLELFEYFHGKGLIYRDTKPDNFLFGRSGTKDYMIVHMTDLGLCKDYLDDEGKHLSFSTGKGVIGTVRYMSINNHNGVQQCRRDDMEALGYMWVFLLKGQLPWMGVSADTTRQKYKLIGEKKKSTSPDVLCADIPQEFAKYLKEVRELDFEAKPKYKEYTQMFSRLFKKSGLTNDKLHKMNRRLLVVVCVVLVAAIMEVSADGPLNEISCGMECMKYQSCKFSILAKNECAQPKGCNCALIGKKK</sequence>
<dbReference type="InterPro" id="IPR050235">
    <property type="entry name" value="CK1_Ser-Thr_kinase"/>
</dbReference>
<dbReference type="SUPFAM" id="SSF56112">
    <property type="entry name" value="Protein kinase-like (PK-like)"/>
    <property type="match status" value="1"/>
</dbReference>
<dbReference type="InterPro" id="IPR000719">
    <property type="entry name" value="Prot_kinase_dom"/>
</dbReference>
<evidence type="ECO:0000313" key="3">
    <source>
        <dbReference type="Proteomes" id="UP000728032"/>
    </source>
</evidence>
<evidence type="ECO:0000259" key="1">
    <source>
        <dbReference type="PROSITE" id="PS50011"/>
    </source>
</evidence>
<dbReference type="PANTHER" id="PTHR11909">
    <property type="entry name" value="CASEIN KINASE-RELATED"/>
    <property type="match status" value="1"/>
</dbReference>
<dbReference type="PROSITE" id="PS50011">
    <property type="entry name" value="PROTEIN_KINASE_DOM"/>
    <property type="match status" value="1"/>
</dbReference>
<dbReference type="OrthoDB" id="6501216at2759"/>
<dbReference type="GO" id="GO:0005524">
    <property type="term" value="F:ATP binding"/>
    <property type="evidence" value="ECO:0007669"/>
    <property type="project" value="InterPro"/>
</dbReference>
<dbReference type="EMBL" id="CAJPVJ010002067">
    <property type="protein sequence ID" value="CAG2165725.1"/>
    <property type="molecule type" value="Genomic_DNA"/>
</dbReference>
<reference evidence="2" key="1">
    <citation type="submission" date="2020-11" db="EMBL/GenBank/DDBJ databases">
        <authorList>
            <person name="Tran Van P."/>
        </authorList>
    </citation>
    <scope>NUCLEOTIDE SEQUENCE</scope>
</reference>
<name>A0A7R9LPN6_9ACAR</name>
<dbReference type="Pfam" id="PF00069">
    <property type="entry name" value="Pkinase"/>
    <property type="match status" value="1"/>
</dbReference>
<keyword evidence="3" id="KW-1185">Reference proteome</keyword>
<dbReference type="InterPro" id="IPR011009">
    <property type="entry name" value="Kinase-like_dom_sf"/>
</dbReference>
<dbReference type="Proteomes" id="UP000728032">
    <property type="component" value="Unassembled WGS sequence"/>
</dbReference>
<feature type="domain" description="Protein kinase" evidence="1">
    <location>
        <begin position="216"/>
        <end position="490"/>
    </location>
</feature>
<evidence type="ECO:0000313" key="2">
    <source>
        <dbReference type="EMBL" id="CAD7645549.1"/>
    </source>
</evidence>